<protein>
    <submittedName>
        <fullName evidence="1">Uncharacterized protein</fullName>
    </submittedName>
</protein>
<keyword evidence="2" id="KW-1185">Reference proteome</keyword>
<gene>
    <name evidence="1" type="ORF">ACGU38_16540</name>
</gene>
<proteinExistence type="predicted"/>
<reference evidence="1 2" key="1">
    <citation type="submission" date="2024-10" db="EMBL/GenBank/DDBJ databases">
        <title>Draft genome assembly of a novel steroid transforming actinomycete isolated from African clawed frog Xenopus laevis.</title>
        <authorList>
            <person name="Bragin E."/>
            <person name="Kollerov V."/>
            <person name="Donova M.V."/>
        </authorList>
    </citation>
    <scope>NUCLEOTIDE SEQUENCE [LARGE SCALE GENOMIC DNA]</scope>
    <source>
        <strain evidence="1 2">MTOC-St3</strain>
    </source>
</reference>
<evidence type="ECO:0000313" key="2">
    <source>
        <dbReference type="Proteomes" id="UP001605990"/>
    </source>
</evidence>
<sequence length="142" mass="15007">MTDQTTPELLDNAVWVDGDPLMEAIAAAVWEHCDTSGGHSIVTDDPRNIAAVAATVARAEPAAAAPLPPADQTTPLRDRIAEALLDHLSRTADIRTGRNGDLAFMPEITDVERMHLADAVLAVLPAPADHDTDDVVARTLAS</sequence>
<evidence type="ECO:0000313" key="1">
    <source>
        <dbReference type="EMBL" id="MFG6296954.1"/>
    </source>
</evidence>
<organism evidence="1 2">
    <name type="scientific">Streptomyces rochei</name>
    <name type="common">Streptomyces parvullus</name>
    <dbReference type="NCBI Taxonomy" id="1928"/>
    <lineage>
        <taxon>Bacteria</taxon>
        <taxon>Bacillati</taxon>
        <taxon>Actinomycetota</taxon>
        <taxon>Actinomycetes</taxon>
        <taxon>Kitasatosporales</taxon>
        <taxon>Streptomycetaceae</taxon>
        <taxon>Streptomyces</taxon>
        <taxon>Streptomyces rochei group</taxon>
    </lineage>
</organism>
<dbReference type="RefSeq" id="WP_394394260.1">
    <property type="nucleotide sequence ID" value="NZ_JBIENY010000247.1"/>
</dbReference>
<comment type="caution">
    <text evidence="1">The sequence shown here is derived from an EMBL/GenBank/DDBJ whole genome shotgun (WGS) entry which is preliminary data.</text>
</comment>
<dbReference type="EMBL" id="JBIENY010000247">
    <property type="protein sequence ID" value="MFG6296954.1"/>
    <property type="molecule type" value="Genomic_DNA"/>
</dbReference>
<name>A0ABW7E2A0_STRRO</name>
<feature type="non-terminal residue" evidence="1">
    <location>
        <position position="142"/>
    </location>
</feature>
<dbReference type="Proteomes" id="UP001605990">
    <property type="component" value="Unassembled WGS sequence"/>
</dbReference>
<accession>A0ABW7E2A0</accession>